<protein>
    <recommendedName>
        <fullName evidence="4">Glycoside hydrolase family 42 N-terminal domain-containing protein</fullName>
    </recommendedName>
</protein>
<dbReference type="GO" id="GO:0005975">
    <property type="term" value="P:carbohydrate metabolic process"/>
    <property type="evidence" value="ECO:0007669"/>
    <property type="project" value="InterPro"/>
</dbReference>
<evidence type="ECO:0000313" key="5">
    <source>
        <dbReference type="EMBL" id="KAB5748333.1"/>
    </source>
</evidence>
<dbReference type="InterPro" id="IPR013529">
    <property type="entry name" value="Glyco_hydro_42_N"/>
</dbReference>
<dbReference type="AlphaFoldDB" id="A0A374QDC8"/>
<dbReference type="GO" id="GO:0004565">
    <property type="term" value="F:beta-galactosidase activity"/>
    <property type="evidence" value="ECO:0007669"/>
    <property type="project" value="InterPro"/>
</dbReference>
<feature type="region of interest" description="Disordered" evidence="3">
    <location>
        <begin position="91"/>
        <end position="140"/>
    </location>
</feature>
<keyword evidence="2" id="KW-0326">Glycosidase</keyword>
<dbReference type="Proteomes" id="UP000464884">
    <property type="component" value="Chromosome"/>
</dbReference>
<evidence type="ECO:0000313" key="11">
    <source>
        <dbReference type="Proteomes" id="UP000437631"/>
    </source>
</evidence>
<reference evidence="6 12" key="3">
    <citation type="submission" date="2019-12" db="EMBL/GenBank/DDBJ databases">
        <title>Draft Genome Sequence of Bifidobacterium adolescentis ZJ2.</title>
        <authorList>
            <person name="Jin Z."/>
        </authorList>
    </citation>
    <scope>NUCLEOTIDE SEQUENCE [LARGE SCALE GENOMIC DNA]</scope>
    <source>
        <strain evidence="6 12">ZJ2</strain>
    </source>
</reference>
<evidence type="ECO:0000313" key="7">
    <source>
        <dbReference type="EMBL" id="RHJ20152.1"/>
    </source>
</evidence>
<keyword evidence="1" id="KW-0378">Hydrolase</keyword>
<evidence type="ECO:0000313" key="8">
    <source>
        <dbReference type="EMBL" id="RHK27247.1"/>
    </source>
</evidence>
<dbReference type="Proteomes" id="UP000437631">
    <property type="component" value="Unassembled WGS sequence"/>
</dbReference>
<dbReference type="EMBL" id="QRLP01000001">
    <property type="protein sequence ID" value="RHJ20152.1"/>
    <property type="molecule type" value="Genomic_DNA"/>
</dbReference>
<dbReference type="EMBL" id="WDLT01000001">
    <property type="protein sequence ID" value="KAB5748333.1"/>
    <property type="molecule type" value="Genomic_DNA"/>
</dbReference>
<sequence length="154" mass="17179">MEALNKAWCANFWSHTIYDWGDVVPARRLRRRHQRRQMRGVRAADGLSPLPKPGAVGLLYERARRDPRIRRDHADHHEPHGHVQGSRLLRVGQGDGRGQLGQLSGHGHPAELHRHVPRPDARHRRQQAVHADGADPEPAELVPVLQGQAAGGSA</sequence>
<reference evidence="5 11" key="2">
    <citation type="journal article" date="2019" name="Nat. Med.">
        <title>A library of human gut bacterial isolates paired with longitudinal multiomics data enables mechanistic microbiome research.</title>
        <authorList>
            <person name="Poyet M."/>
            <person name="Groussin M."/>
            <person name="Gibbons S.M."/>
            <person name="Avila-Pacheco J."/>
            <person name="Jiang X."/>
            <person name="Kearney S.M."/>
            <person name="Perrotta A.R."/>
            <person name="Berdy B."/>
            <person name="Zhao S."/>
            <person name="Lieberman T.D."/>
            <person name="Swanson P.K."/>
            <person name="Smith M."/>
            <person name="Roesemann S."/>
            <person name="Alexander J.E."/>
            <person name="Rich S.A."/>
            <person name="Livny J."/>
            <person name="Vlamakis H."/>
            <person name="Clish C."/>
            <person name="Bullock K."/>
            <person name="Deik A."/>
            <person name="Scott J."/>
            <person name="Pierce K.A."/>
            <person name="Xavier R.J."/>
            <person name="Alm E.J."/>
        </authorList>
    </citation>
    <scope>NUCLEOTIDE SEQUENCE [LARGE SCALE GENOMIC DNA]</scope>
    <source>
        <strain evidence="5 11">BIOML-A190</strain>
    </source>
</reference>
<proteinExistence type="predicted"/>
<evidence type="ECO:0000256" key="2">
    <source>
        <dbReference type="ARBA" id="ARBA00023295"/>
    </source>
</evidence>
<dbReference type="GO" id="GO:0009341">
    <property type="term" value="C:beta-galactosidase complex"/>
    <property type="evidence" value="ECO:0007669"/>
    <property type="project" value="InterPro"/>
</dbReference>
<evidence type="ECO:0000313" key="6">
    <source>
        <dbReference type="EMBL" id="QHB63595.1"/>
    </source>
</evidence>
<dbReference type="Pfam" id="PF02449">
    <property type="entry name" value="Glyco_hydro_42"/>
    <property type="match status" value="1"/>
</dbReference>
<organism evidence="5 11">
    <name type="scientific">Bifidobacterium adolescentis</name>
    <dbReference type="NCBI Taxonomy" id="1680"/>
    <lineage>
        <taxon>Bacteria</taxon>
        <taxon>Bacillati</taxon>
        <taxon>Actinomycetota</taxon>
        <taxon>Actinomycetes</taxon>
        <taxon>Bifidobacteriales</taxon>
        <taxon>Bifidobacteriaceae</taxon>
        <taxon>Bifidobacterium</taxon>
    </lineage>
</organism>
<dbReference type="Proteomes" id="UP000285262">
    <property type="component" value="Unassembled WGS sequence"/>
</dbReference>
<evidence type="ECO:0000259" key="4">
    <source>
        <dbReference type="Pfam" id="PF02449"/>
    </source>
</evidence>
<evidence type="ECO:0000313" key="10">
    <source>
        <dbReference type="Proteomes" id="UP000285262"/>
    </source>
</evidence>
<evidence type="ECO:0000313" key="9">
    <source>
        <dbReference type="Proteomes" id="UP000284589"/>
    </source>
</evidence>
<accession>A0A374QDC8</accession>
<evidence type="ECO:0000256" key="1">
    <source>
        <dbReference type="ARBA" id="ARBA00022801"/>
    </source>
</evidence>
<evidence type="ECO:0000313" key="12">
    <source>
        <dbReference type="Proteomes" id="UP000464884"/>
    </source>
</evidence>
<name>A0A374QDC8_BIFAD</name>
<reference evidence="9 10" key="1">
    <citation type="submission" date="2018-08" db="EMBL/GenBank/DDBJ databases">
        <title>A genome reference for cultivated species of the human gut microbiota.</title>
        <authorList>
            <person name="Zou Y."/>
            <person name="Xue W."/>
            <person name="Luo G."/>
        </authorList>
    </citation>
    <scope>NUCLEOTIDE SEQUENCE [LARGE SCALE GENOMIC DNA]</scope>
    <source>
        <strain evidence="8 10">AF45-19</strain>
        <strain evidence="7 9">AM12-20</strain>
    </source>
</reference>
<feature type="compositionally biased region" description="Basic and acidic residues" evidence="3">
    <location>
        <begin position="108"/>
        <end position="120"/>
    </location>
</feature>
<feature type="domain" description="Glycoside hydrolase family 42 N-terminal" evidence="4">
    <location>
        <begin position="2"/>
        <end position="32"/>
    </location>
</feature>
<evidence type="ECO:0000256" key="3">
    <source>
        <dbReference type="SAM" id="MobiDB-lite"/>
    </source>
</evidence>
<dbReference type="EMBL" id="QRNG01000001">
    <property type="protein sequence ID" value="RHK27247.1"/>
    <property type="molecule type" value="Genomic_DNA"/>
</dbReference>
<dbReference type="Proteomes" id="UP000284589">
    <property type="component" value="Unassembled WGS sequence"/>
</dbReference>
<gene>
    <name evidence="8" type="ORF">DW072_00365</name>
    <name evidence="7" type="ORF">DW139_02035</name>
    <name evidence="6" type="ORF">F3K97_02375</name>
    <name evidence="5" type="ORF">GA752_01155</name>
</gene>
<dbReference type="EMBL" id="CP047129">
    <property type="protein sequence ID" value="QHB63595.1"/>
    <property type="molecule type" value="Genomic_DNA"/>
</dbReference>